<keyword evidence="3" id="KW-1185">Reference proteome</keyword>
<dbReference type="PANTHER" id="PTHR30050:SF8">
    <property type="entry name" value="PRIMOSOMAL PROTEIN DNAI"/>
    <property type="match status" value="1"/>
</dbReference>
<comment type="caution">
    <text evidence="2">The sequence shown here is derived from an EMBL/GenBank/DDBJ whole genome shotgun (WGS) entry which is preliminary data.</text>
</comment>
<accession>A0ABW5RT92</accession>
<dbReference type="Pfam" id="PF07319">
    <property type="entry name" value="DnaI_N"/>
    <property type="match status" value="1"/>
</dbReference>
<feature type="domain" description="AAA+ ATPase" evidence="1">
    <location>
        <begin position="160"/>
        <end position="297"/>
    </location>
</feature>
<dbReference type="Pfam" id="PF00308">
    <property type="entry name" value="Bac_DnaA"/>
    <property type="match status" value="1"/>
</dbReference>
<dbReference type="InterPro" id="IPR003593">
    <property type="entry name" value="AAA+_ATPase"/>
</dbReference>
<dbReference type="PANTHER" id="PTHR30050">
    <property type="entry name" value="CHROMOSOMAL REPLICATION INITIATOR PROTEIN DNAA"/>
    <property type="match status" value="1"/>
</dbReference>
<dbReference type="SMART" id="SM00382">
    <property type="entry name" value="AAA"/>
    <property type="match status" value="1"/>
</dbReference>
<dbReference type="CDD" id="cd00009">
    <property type="entry name" value="AAA"/>
    <property type="match status" value="1"/>
</dbReference>
<dbReference type="SUPFAM" id="SSF52540">
    <property type="entry name" value="P-loop containing nucleoside triphosphate hydrolases"/>
    <property type="match status" value="1"/>
</dbReference>
<gene>
    <name evidence="2" type="primary">dnaI</name>
    <name evidence="2" type="ORF">ACFSUL_12405</name>
</gene>
<dbReference type="Gene3D" id="3.40.50.300">
    <property type="entry name" value="P-loop containing nucleotide triphosphate hydrolases"/>
    <property type="match status" value="1"/>
</dbReference>
<name>A0ABW5RT92_9BACI</name>
<dbReference type="RefSeq" id="WP_377935848.1">
    <property type="nucleotide sequence ID" value="NZ_JBHUMF010000030.1"/>
</dbReference>
<evidence type="ECO:0000313" key="3">
    <source>
        <dbReference type="Proteomes" id="UP001597506"/>
    </source>
</evidence>
<evidence type="ECO:0000313" key="2">
    <source>
        <dbReference type="EMBL" id="MFD2681546.1"/>
    </source>
</evidence>
<dbReference type="InterPro" id="IPR013317">
    <property type="entry name" value="DnaA_dom"/>
</dbReference>
<dbReference type="Proteomes" id="UP001597506">
    <property type="component" value="Unassembled WGS sequence"/>
</dbReference>
<reference evidence="3" key="1">
    <citation type="journal article" date="2019" name="Int. J. Syst. Evol. Microbiol.">
        <title>The Global Catalogue of Microorganisms (GCM) 10K type strain sequencing project: providing services to taxonomists for standard genome sequencing and annotation.</title>
        <authorList>
            <consortium name="The Broad Institute Genomics Platform"/>
            <consortium name="The Broad Institute Genome Sequencing Center for Infectious Disease"/>
            <person name="Wu L."/>
            <person name="Ma J."/>
        </authorList>
    </citation>
    <scope>NUCLEOTIDE SEQUENCE [LARGE SCALE GENOMIC DNA]</scope>
    <source>
        <strain evidence="3">KCTC 3913</strain>
    </source>
</reference>
<proteinExistence type="predicted"/>
<dbReference type="InterPro" id="IPR009928">
    <property type="entry name" value="DnaI_N"/>
</dbReference>
<organism evidence="2 3">
    <name type="scientific">Bacillus seohaeanensis</name>
    <dbReference type="NCBI Taxonomy" id="284580"/>
    <lineage>
        <taxon>Bacteria</taxon>
        <taxon>Bacillati</taxon>
        <taxon>Bacillota</taxon>
        <taxon>Bacilli</taxon>
        <taxon>Bacillales</taxon>
        <taxon>Bacillaceae</taxon>
        <taxon>Bacillus</taxon>
    </lineage>
</organism>
<protein>
    <submittedName>
        <fullName evidence="2">Primosomal protein DnaI</fullName>
    </submittedName>
</protein>
<sequence length="310" mass="35836">MERINDTLKKLATSGSFKERYEQTKRDILQNEEVKAFIDQHQGTVTRSMIDGSIMKLYEYISQSKQCNDCPSLGECKNMMKGYDPHLVIKGNSIDIEYHQCPRKVMEDERARSQKLIKSLYVPKDILEASFSTLALDSPSRLQAVRLAKNFVEEYSPEKKMKGLYFYGKFGVGKSYLLGAIANELAENNFSSMIVYVPEFFREIKQSLGDNSINEKLEMVKKAQVLMLDDLGAETMTSWGRDEILGTILQYRMLENLPTFFSSNFNWDELTHHLTYSQRGEVEKMKAARIMERVKYLAKPVLIDGHNRRE</sequence>
<dbReference type="EMBL" id="JBHUMF010000030">
    <property type="protein sequence ID" value="MFD2681546.1"/>
    <property type="molecule type" value="Genomic_DNA"/>
</dbReference>
<dbReference type="InterPro" id="IPR027417">
    <property type="entry name" value="P-loop_NTPase"/>
</dbReference>
<evidence type="ECO:0000259" key="1">
    <source>
        <dbReference type="SMART" id="SM00382"/>
    </source>
</evidence>
<dbReference type="NCBIfam" id="NF006505">
    <property type="entry name" value="PRK08939.1"/>
    <property type="match status" value="1"/>
</dbReference>